<evidence type="ECO:0000313" key="3">
    <source>
        <dbReference type="Proteomes" id="UP000036987"/>
    </source>
</evidence>
<sequence>MFTPSQASRRRALRSRFDEELSSPDVGSSRINKEGSITISSPTFTLFLCPPEIPRFSTVPTNESLTAWSPRDSITLSSTRTLSAFENSAGSLHLALNQRFSSTDRLPCTISSWGTNPMIFL</sequence>
<reference evidence="3" key="1">
    <citation type="journal article" date="2016" name="Nature">
        <title>The genome of the seagrass Zostera marina reveals angiosperm adaptation to the sea.</title>
        <authorList>
            <person name="Olsen J.L."/>
            <person name="Rouze P."/>
            <person name="Verhelst B."/>
            <person name="Lin Y.-C."/>
            <person name="Bayer T."/>
            <person name="Collen J."/>
            <person name="Dattolo E."/>
            <person name="De Paoli E."/>
            <person name="Dittami S."/>
            <person name="Maumus F."/>
            <person name="Michel G."/>
            <person name="Kersting A."/>
            <person name="Lauritano C."/>
            <person name="Lohaus R."/>
            <person name="Toepel M."/>
            <person name="Tonon T."/>
            <person name="Vanneste K."/>
            <person name="Amirebrahimi M."/>
            <person name="Brakel J."/>
            <person name="Bostroem C."/>
            <person name="Chovatia M."/>
            <person name="Grimwood J."/>
            <person name="Jenkins J.W."/>
            <person name="Jueterbock A."/>
            <person name="Mraz A."/>
            <person name="Stam W.T."/>
            <person name="Tice H."/>
            <person name="Bornberg-Bauer E."/>
            <person name="Green P.J."/>
            <person name="Pearson G.A."/>
            <person name="Procaccini G."/>
            <person name="Duarte C.M."/>
            <person name="Schmutz J."/>
            <person name="Reusch T.B.H."/>
            <person name="Van de Peer Y."/>
        </authorList>
    </citation>
    <scope>NUCLEOTIDE SEQUENCE [LARGE SCALE GENOMIC DNA]</scope>
    <source>
        <strain evidence="3">cv. Finnish</strain>
    </source>
</reference>
<name>A0A0K9Q0Z0_ZOSMR</name>
<dbReference type="EMBL" id="LFYR01000391">
    <property type="protein sequence ID" value="KMZ74167.1"/>
    <property type="molecule type" value="Genomic_DNA"/>
</dbReference>
<evidence type="ECO:0000313" key="2">
    <source>
        <dbReference type="EMBL" id="KMZ74167.1"/>
    </source>
</evidence>
<gene>
    <name evidence="2" type="ORF">ZOSMA_133G00160</name>
</gene>
<accession>A0A0K9Q0Z0</accession>
<dbReference type="Proteomes" id="UP000036987">
    <property type="component" value="Unassembled WGS sequence"/>
</dbReference>
<keyword evidence="3" id="KW-1185">Reference proteome</keyword>
<dbReference type="OrthoDB" id="1978583at2759"/>
<comment type="caution">
    <text evidence="2">The sequence shown here is derived from an EMBL/GenBank/DDBJ whole genome shotgun (WGS) entry which is preliminary data.</text>
</comment>
<feature type="region of interest" description="Disordered" evidence="1">
    <location>
        <begin position="1"/>
        <end position="33"/>
    </location>
</feature>
<organism evidence="2 3">
    <name type="scientific">Zostera marina</name>
    <name type="common">Eelgrass</name>
    <dbReference type="NCBI Taxonomy" id="29655"/>
    <lineage>
        <taxon>Eukaryota</taxon>
        <taxon>Viridiplantae</taxon>
        <taxon>Streptophyta</taxon>
        <taxon>Embryophyta</taxon>
        <taxon>Tracheophyta</taxon>
        <taxon>Spermatophyta</taxon>
        <taxon>Magnoliopsida</taxon>
        <taxon>Liliopsida</taxon>
        <taxon>Zosteraceae</taxon>
        <taxon>Zostera</taxon>
    </lineage>
</organism>
<evidence type="ECO:0000256" key="1">
    <source>
        <dbReference type="SAM" id="MobiDB-lite"/>
    </source>
</evidence>
<protein>
    <submittedName>
        <fullName evidence="2">Uncharacterized protein</fullName>
    </submittedName>
</protein>
<dbReference type="AlphaFoldDB" id="A0A0K9Q0Z0"/>
<proteinExistence type="predicted"/>